<evidence type="ECO:0000313" key="4">
    <source>
        <dbReference type="EMBL" id="CAD9276596.1"/>
    </source>
</evidence>
<dbReference type="PROSITE" id="PS50222">
    <property type="entry name" value="EF_HAND_2"/>
    <property type="match status" value="3"/>
</dbReference>
<feature type="domain" description="EF-hand" evidence="3">
    <location>
        <begin position="75"/>
        <end position="110"/>
    </location>
</feature>
<dbReference type="InterPro" id="IPR002048">
    <property type="entry name" value="EF_hand_dom"/>
</dbReference>
<evidence type="ECO:0000259" key="3">
    <source>
        <dbReference type="PROSITE" id="PS50222"/>
    </source>
</evidence>
<dbReference type="PANTHER" id="PTHR23050">
    <property type="entry name" value="CALCIUM BINDING PROTEIN"/>
    <property type="match status" value="1"/>
</dbReference>
<dbReference type="Gene3D" id="1.10.238.10">
    <property type="entry name" value="EF-hand"/>
    <property type="match status" value="2"/>
</dbReference>
<dbReference type="GO" id="GO:0005509">
    <property type="term" value="F:calcium ion binding"/>
    <property type="evidence" value="ECO:0007669"/>
    <property type="project" value="InterPro"/>
</dbReference>
<organism evidence="4">
    <name type="scientific">Grammatophora oceanica</name>
    <dbReference type="NCBI Taxonomy" id="210454"/>
    <lineage>
        <taxon>Eukaryota</taxon>
        <taxon>Sar</taxon>
        <taxon>Stramenopiles</taxon>
        <taxon>Ochrophyta</taxon>
        <taxon>Bacillariophyta</taxon>
        <taxon>Fragilariophyceae</taxon>
        <taxon>Fragilariophycidae</taxon>
        <taxon>Rhabdonematales</taxon>
        <taxon>Grammatophoraceae</taxon>
        <taxon>Grammatophora</taxon>
    </lineage>
</organism>
<dbReference type="EMBL" id="HBGK01010596">
    <property type="protein sequence ID" value="CAD9276596.1"/>
    <property type="molecule type" value="Transcribed_RNA"/>
</dbReference>
<name>A0A7S1UU49_9STRA</name>
<dbReference type="InterPro" id="IPR050145">
    <property type="entry name" value="Centrin_CML-like"/>
</dbReference>
<proteinExistence type="predicted"/>
<protein>
    <recommendedName>
        <fullName evidence="3">EF-hand domain-containing protein</fullName>
    </recommendedName>
</protein>
<keyword evidence="1" id="KW-0677">Repeat</keyword>
<keyword evidence="2" id="KW-0106">Calcium</keyword>
<dbReference type="CDD" id="cd00051">
    <property type="entry name" value="EFh"/>
    <property type="match status" value="1"/>
</dbReference>
<dbReference type="SUPFAM" id="SSF47473">
    <property type="entry name" value="EF-hand"/>
    <property type="match status" value="1"/>
</dbReference>
<dbReference type="AlphaFoldDB" id="A0A7S1UU49"/>
<accession>A0A7S1UU49</accession>
<dbReference type="FunFam" id="1.10.238.10:FF:000001">
    <property type="entry name" value="Calmodulin 1"/>
    <property type="match status" value="1"/>
</dbReference>
<sequence>MSHSRQLSKLEEEEIKTAFSLFDLEKTGKVDVQAMRDTLEDSQSPRSVDMLQKLPKSGQLTFDGFRNLFTDKSKHPEGEMKRVFELFDTNKKGFIALADLRRVAGELGEHMSEEELKDMVDRADPQGTGRVSFDNFQTIMTTRMFPSS</sequence>
<dbReference type="InterPro" id="IPR011992">
    <property type="entry name" value="EF-hand-dom_pair"/>
</dbReference>
<evidence type="ECO:0000256" key="2">
    <source>
        <dbReference type="ARBA" id="ARBA00022837"/>
    </source>
</evidence>
<gene>
    <name evidence="4" type="ORF">GOCE00092_LOCUS5504</name>
</gene>
<dbReference type="SMART" id="SM00054">
    <property type="entry name" value="EFh"/>
    <property type="match status" value="3"/>
</dbReference>
<evidence type="ECO:0000256" key="1">
    <source>
        <dbReference type="ARBA" id="ARBA00022737"/>
    </source>
</evidence>
<feature type="domain" description="EF-hand" evidence="3">
    <location>
        <begin position="111"/>
        <end position="146"/>
    </location>
</feature>
<reference evidence="4" key="1">
    <citation type="submission" date="2021-01" db="EMBL/GenBank/DDBJ databases">
        <authorList>
            <person name="Corre E."/>
            <person name="Pelletier E."/>
            <person name="Niang G."/>
            <person name="Scheremetjew M."/>
            <person name="Finn R."/>
            <person name="Kale V."/>
            <person name="Holt S."/>
            <person name="Cochrane G."/>
            <person name="Meng A."/>
            <person name="Brown T."/>
            <person name="Cohen L."/>
        </authorList>
    </citation>
    <scope>NUCLEOTIDE SEQUENCE</scope>
    <source>
        <strain evidence="4">CCMP 410</strain>
    </source>
</reference>
<dbReference type="Pfam" id="PF13499">
    <property type="entry name" value="EF-hand_7"/>
    <property type="match status" value="1"/>
</dbReference>
<feature type="domain" description="EF-hand" evidence="3">
    <location>
        <begin position="10"/>
        <end position="45"/>
    </location>
</feature>